<name>I0BPH8_9BACL</name>
<dbReference type="SUPFAM" id="SSF51735">
    <property type="entry name" value="NAD(P)-binding Rossmann-fold domains"/>
    <property type="match status" value="1"/>
</dbReference>
<keyword evidence="9 14" id="KW-0443">Lipid metabolism</keyword>
<protein>
    <recommendedName>
        <fullName evidence="14">3-oxoacyl-[acyl-carrier-protein] reductase</fullName>
        <ecNumber evidence="14">1.1.1.100</ecNumber>
    </recommendedName>
</protein>
<proteinExistence type="inferred from homology"/>
<dbReference type="InterPro" id="IPR057326">
    <property type="entry name" value="KR_dom"/>
</dbReference>
<dbReference type="GO" id="GO:0051287">
    <property type="term" value="F:NAD binding"/>
    <property type="evidence" value="ECO:0007669"/>
    <property type="project" value="UniProtKB-UniRule"/>
</dbReference>
<evidence type="ECO:0000256" key="5">
    <source>
        <dbReference type="ARBA" id="ARBA00022516"/>
    </source>
</evidence>
<dbReference type="Pfam" id="PF13561">
    <property type="entry name" value="adh_short_C2"/>
    <property type="match status" value="1"/>
</dbReference>
<dbReference type="NCBIfam" id="NF004199">
    <property type="entry name" value="PRK05653.1-4"/>
    <property type="match status" value="1"/>
</dbReference>
<dbReference type="NCBIfam" id="NF004198">
    <property type="entry name" value="PRK05653.1-3"/>
    <property type="match status" value="1"/>
</dbReference>
<dbReference type="EC" id="1.1.1.100" evidence="14"/>
<comment type="similarity">
    <text evidence="3 14">Belongs to the short-chain dehydrogenases/reductases (SDR) family.</text>
</comment>
<evidence type="ECO:0000256" key="4">
    <source>
        <dbReference type="ARBA" id="ARBA00011881"/>
    </source>
</evidence>
<dbReference type="SMART" id="SM00822">
    <property type="entry name" value="PKS_KR"/>
    <property type="match status" value="1"/>
</dbReference>
<dbReference type="PRINTS" id="PR00081">
    <property type="entry name" value="GDHRDH"/>
</dbReference>
<feature type="domain" description="Ketoreductase" evidence="15">
    <location>
        <begin position="12"/>
        <end position="197"/>
    </location>
</feature>
<evidence type="ECO:0000256" key="8">
    <source>
        <dbReference type="ARBA" id="ARBA00023002"/>
    </source>
</evidence>
<dbReference type="NCBIfam" id="TIGR01830">
    <property type="entry name" value="3oxo_ACP_reduc"/>
    <property type="match status" value="1"/>
</dbReference>
<evidence type="ECO:0000256" key="14">
    <source>
        <dbReference type="RuleBase" id="RU366074"/>
    </source>
</evidence>
<comment type="catalytic activity">
    <reaction evidence="11 14">
        <text>a (3R)-hydroxyacyl-[ACP] + NADP(+) = a 3-oxoacyl-[ACP] + NADPH + H(+)</text>
        <dbReference type="Rhea" id="RHEA:17397"/>
        <dbReference type="Rhea" id="RHEA-COMP:9916"/>
        <dbReference type="Rhea" id="RHEA-COMP:9945"/>
        <dbReference type="ChEBI" id="CHEBI:15378"/>
        <dbReference type="ChEBI" id="CHEBI:57783"/>
        <dbReference type="ChEBI" id="CHEBI:58349"/>
        <dbReference type="ChEBI" id="CHEBI:78776"/>
        <dbReference type="ChEBI" id="CHEBI:78827"/>
        <dbReference type="EC" id="1.1.1.100"/>
    </reaction>
</comment>
<evidence type="ECO:0000256" key="10">
    <source>
        <dbReference type="ARBA" id="ARBA00023160"/>
    </source>
</evidence>
<evidence type="ECO:0000256" key="11">
    <source>
        <dbReference type="ARBA" id="ARBA00048508"/>
    </source>
</evidence>
<comment type="subunit">
    <text evidence="4 14">Homotetramer.</text>
</comment>
<evidence type="ECO:0000256" key="9">
    <source>
        <dbReference type="ARBA" id="ARBA00023098"/>
    </source>
</evidence>
<dbReference type="Gene3D" id="3.40.50.720">
    <property type="entry name" value="NAD(P)-binding Rossmann-like Domain"/>
    <property type="match status" value="1"/>
</dbReference>
<dbReference type="NCBIfam" id="NF009464">
    <property type="entry name" value="PRK12824.1"/>
    <property type="match status" value="1"/>
</dbReference>
<evidence type="ECO:0000256" key="13">
    <source>
        <dbReference type="PIRSR" id="PIRSR611284-2"/>
    </source>
</evidence>
<evidence type="ECO:0000313" key="16">
    <source>
        <dbReference type="EMBL" id="AFH64275.2"/>
    </source>
</evidence>
<dbReference type="EMBL" id="CP003422">
    <property type="protein sequence ID" value="AFH64275.2"/>
    <property type="molecule type" value="Genomic_DNA"/>
</dbReference>
<gene>
    <name evidence="16" type="ORF">B2K_26895</name>
</gene>
<dbReference type="AlphaFoldDB" id="I0BPH8"/>
<feature type="binding site" evidence="13">
    <location>
        <position position="194"/>
    </location>
    <ligand>
        <name>NADP(+)</name>
        <dbReference type="ChEBI" id="CHEBI:58349"/>
    </ligand>
</feature>
<dbReference type="NCBIfam" id="NF009466">
    <property type="entry name" value="PRK12826.1-2"/>
    <property type="match status" value="1"/>
</dbReference>
<keyword evidence="6 14" id="KW-0276">Fatty acid metabolism</keyword>
<evidence type="ECO:0000256" key="12">
    <source>
        <dbReference type="PIRSR" id="PIRSR611284-1"/>
    </source>
</evidence>
<feature type="binding site" evidence="13">
    <location>
        <position position="96"/>
    </location>
    <ligand>
        <name>NADP(+)</name>
        <dbReference type="ChEBI" id="CHEBI:58349"/>
    </ligand>
</feature>
<dbReference type="InterPro" id="IPR011284">
    <property type="entry name" value="3oxo_ACP_reduc"/>
</dbReference>
<keyword evidence="8 14" id="KW-0560">Oxidoreductase</keyword>
<keyword evidence="7 13" id="KW-0521">NADP</keyword>
<dbReference type="PRINTS" id="PR00080">
    <property type="entry name" value="SDRFAMILY"/>
</dbReference>
<evidence type="ECO:0000256" key="7">
    <source>
        <dbReference type="ARBA" id="ARBA00022857"/>
    </source>
</evidence>
<dbReference type="InterPro" id="IPR002347">
    <property type="entry name" value="SDR_fam"/>
</dbReference>
<comment type="pathway">
    <text evidence="2 14">Lipid metabolism; fatty acid biosynthesis.</text>
</comment>
<dbReference type="NCBIfam" id="NF004197">
    <property type="entry name" value="PRK05653.1-1"/>
    <property type="match status" value="1"/>
</dbReference>
<dbReference type="InterPro" id="IPR050259">
    <property type="entry name" value="SDR"/>
</dbReference>
<dbReference type="InterPro" id="IPR036291">
    <property type="entry name" value="NAD(P)-bd_dom_sf"/>
</dbReference>
<reference evidence="16 17" key="1">
    <citation type="submission" date="2013-06" db="EMBL/GenBank/DDBJ databases">
        <title>Complete genome sequence of Paenibacillus mucilaginosus K02.</title>
        <authorList>
            <person name="Xiao B."/>
            <person name="Sun L."/>
            <person name="Xiao L."/>
            <person name="Lian B."/>
        </authorList>
    </citation>
    <scope>NUCLEOTIDE SEQUENCE [LARGE SCALE GENOMIC DNA]</scope>
    <source>
        <strain evidence="16 17">K02</strain>
    </source>
</reference>
<dbReference type="HOGENOM" id="CLU_010194_1_3_9"/>
<dbReference type="CDD" id="cd05333">
    <property type="entry name" value="BKR_SDR_c"/>
    <property type="match status" value="1"/>
</dbReference>
<dbReference type="NCBIfam" id="NF005559">
    <property type="entry name" value="PRK07231.1"/>
    <property type="match status" value="1"/>
</dbReference>
<dbReference type="FunFam" id="3.40.50.720:FF:000037">
    <property type="entry name" value="3-oxoacyl-[acyl-carrier-protein] reductase FabG"/>
    <property type="match status" value="1"/>
</dbReference>
<evidence type="ECO:0000259" key="15">
    <source>
        <dbReference type="SMART" id="SM00822"/>
    </source>
</evidence>
<dbReference type="PANTHER" id="PTHR42879:SF2">
    <property type="entry name" value="3-OXOACYL-[ACYL-CARRIER-PROTEIN] REDUCTASE FABG"/>
    <property type="match status" value="1"/>
</dbReference>
<dbReference type="PROSITE" id="PS00061">
    <property type="entry name" value="ADH_SHORT"/>
    <property type="match status" value="1"/>
</dbReference>
<organism evidence="16 17">
    <name type="scientific">Paenibacillus mucilaginosus K02</name>
    <dbReference type="NCBI Taxonomy" id="997761"/>
    <lineage>
        <taxon>Bacteria</taxon>
        <taxon>Bacillati</taxon>
        <taxon>Bacillota</taxon>
        <taxon>Bacilli</taxon>
        <taxon>Bacillales</taxon>
        <taxon>Paenibacillaceae</taxon>
        <taxon>Paenibacillus</taxon>
    </lineage>
</organism>
<dbReference type="GO" id="GO:0004316">
    <property type="term" value="F:3-oxoacyl-[acyl-carrier-protein] reductase (NADPH) activity"/>
    <property type="evidence" value="ECO:0007669"/>
    <property type="project" value="UniProtKB-UniRule"/>
</dbReference>
<feature type="binding site" evidence="13">
    <location>
        <begin position="161"/>
        <end position="165"/>
    </location>
    <ligand>
        <name>NADP(+)</name>
        <dbReference type="ChEBI" id="CHEBI:58349"/>
    </ligand>
</feature>
<dbReference type="PANTHER" id="PTHR42879">
    <property type="entry name" value="3-OXOACYL-(ACYL-CARRIER-PROTEIN) REDUCTASE"/>
    <property type="match status" value="1"/>
</dbReference>
<evidence type="ECO:0000313" key="17">
    <source>
        <dbReference type="Proteomes" id="UP000007392"/>
    </source>
</evidence>
<dbReference type="Proteomes" id="UP000007392">
    <property type="component" value="Chromosome"/>
</dbReference>
<dbReference type="GO" id="GO:0006633">
    <property type="term" value="P:fatty acid biosynthetic process"/>
    <property type="evidence" value="ECO:0007669"/>
    <property type="project" value="UniProtKB-UniPathway"/>
</dbReference>
<feature type="active site" description="Proton acceptor" evidence="12">
    <location>
        <position position="161"/>
    </location>
</feature>
<evidence type="ECO:0000256" key="6">
    <source>
        <dbReference type="ARBA" id="ARBA00022832"/>
    </source>
</evidence>
<dbReference type="InterPro" id="IPR020904">
    <property type="entry name" value="Sc_DH/Rdtase_CS"/>
</dbReference>
<evidence type="ECO:0000256" key="1">
    <source>
        <dbReference type="ARBA" id="ARBA00002607"/>
    </source>
</evidence>
<feature type="binding site" evidence="13">
    <location>
        <begin position="69"/>
        <end position="70"/>
    </location>
    <ligand>
        <name>NADP(+)</name>
        <dbReference type="ChEBI" id="CHEBI:58349"/>
    </ligand>
</feature>
<evidence type="ECO:0000256" key="3">
    <source>
        <dbReference type="ARBA" id="ARBA00006484"/>
    </source>
</evidence>
<dbReference type="KEGG" id="pmw:B2K_26895"/>
<evidence type="ECO:0000256" key="2">
    <source>
        <dbReference type="ARBA" id="ARBA00005194"/>
    </source>
</evidence>
<keyword evidence="5 14" id="KW-0444">Lipid biosynthesis</keyword>
<feature type="binding site" evidence="13">
    <location>
        <begin position="18"/>
        <end position="21"/>
    </location>
    <ligand>
        <name>NADP(+)</name>
        <dbReference type="ChEBI" id="CHEBI:58349"/>
    </ligand>
</feature>
<comment type="function">
    <text evidence="1 14">Catalyzes the NADPH-dependent reduction of beta-ketoacyl-ACP substrates to beta-hydroxyacyl-ACP products, the first reductive step in the elongation cycle of fatty acid biosynthesis.</text>
</comment>
<keyword evidence="10 14" id="KW-0275">Fatty acid biosynthesis</keyword>
<accession>I0BPH8</accession>
<sequence length="253" mass="26931">MKGVYESMLTGKVALVTGASRGIGRAIAVALAEAGADVVVNYAGSEGAASETVQAVEALGRKAVKIKANVGQSQEVDDMFKQVLETFGRIDILVNNAGITRDNLIMRMKEEEFDQVIETNLKGVFNCIKAATRPMMKQRSGRIINISSVVGALGNAGQMNYVAAKAGVIGMTKTAAKELASRGITVNCVAPGFIETDMTDKLNEELRQALLTQIPLARLGQPEDIAKAVRYLASEDASYLTGQTIHVDGGMYM</sequence>
<dbReference type="UniPathway" id="UPA00094"/>